<evidence type="ECO:0000313" key="1">
    <source>
        <dbReference type="EMBL" id="ABS56927.1"/>
    </source>
</evidence>
<keyword evidence="2" id="KW-1185">Reference proteome</keyword>
<gene>
    <name evidence="1" type="ordered locus">Mboo_2413</name>
</gene>
<dbReference type="EMBL" id="CP000780">
    <property type="protein sequence ID" value="ABS56927.1"/>
    <property type="molecule type" value="Genomic_DNA"/>
</dbReference>
<protein>
    <submittedName>
        <fullName evidence="1">Uncharacterized protein</fullName>
    </submittedName>
</protein>
<dbReference type="STRING" id="456442.Mboo_2413"/>
<dbReference type="RefSeq" id="WP_012107989.1">
    <property type="nucleotide sequence ID" value="NC_009712.1"/>
</dbReference>
<proteinExistence type="predicted"/>
<organism evidence="1 2">
    <name type="scientific">Methanoregula boonei (strain DSM 21154 / JCM 14090 / 6A8)</name>
    <dbReference type="NCBI Taxonomy" id="456442"/>
    <lineage>
        <taxon>Archaea</taxon>
        <taxon>Methanobacteriati</taxon>
        <taxon>Methanobacteriota</taxon>
        <taxon>Stenosarchaea group</taxon>
        <taxon>Methanomicrobia</taxon>
        <taxon>Methanomicrobiales</taxon>
        <taxon>Methanoregulaceae</taxon>
        <taxon>Methanoregula</taxon>
    </lineage>
</organism>
<accession>A7IB16</accession>
<dbReference type="GeneID" id="5410489"/>
<sequence precursor="true">MNLIILKYGILIGALLATTLYVSPALNPLSAPSGNQNSSGIDAQSIFAFGSQVFYKQVSQPGNEYMQTSVQGYSQNLVPSDADNRNYSSSWQVGVADFVTGYNRCTSALFDLASVPTMQTAKEKMAVCAEFAEGEGEMTKGQDEFTSAKASASPATDSGFTIAMVLERTGEIIQSSDNADTACMKAVVADHNHDQEGFAENLKATQSAVQDMQRVYPELQVLSSDFT</sequence>
<evidence type="ECO:0000313" key="2">
    <source>
        <dbReference type="Proteomes" id="UP000002408"/>
    </source>
</evidence>
<dbReference type="AlphaFoldDB" id="A7IB16"/>
<dbReference type="KEGG" id="mbn:Mboo_2413"/>
<dbReference type="HOGENOM" id="CLU_1217560_0_0_2"/>
<name>A7IB16_METB6</name>
<reference evidence="2" key="1">
    <citation type="journal article" date="2015" name="Microbiology">
        <title>Genome of Methanoregula boonei 6A8 reveals adaptations to oligotrophic peatland environments.</title>
        <authorList>
            <person name="Braeuer S."/>
            <person name="Cadillo-Quiroz H."/>
            <person name="Kyrpides N."/>
            <person name="Woyke T."/>
            <person name="Goodwin L."/>
            <person name="Detter C."/>
            <person name="Podell S."/>
            <person name="Yavitt J.B."/>
            <person name="Zinder S.H."/>
        </authorList>
    </citation>
    <scope>NUCLEOTIDE SEQUENCE [LARGE SCALE GENOMIC DNA]</scope>
    <source>
        <strain evidence="2">DSM 21154 / JCM 14090 / 6A8</strain>
    </source>
</reference>
<dbReference type="Proteomes" id="UP000002408">
    <property type="component" value="Chromosome"/>
</dbReference>